<sequence length="121" mass="13631">MDFAALFDFSHRVTKDTVMVKTVDGQVDRKVVKGSFNWLGFLFTWFYAVLSSKYKTPGFGTKAAVPFVLLIVVNILAQLILGDVLSRIVNIAGAVWFGLMFDTWFKQQLIKNGYTEVVNQA</sequence>
<proteinExistence type="predicted"/>
<accession>A0ABW4C389</accession>
<evidence type="ECO:0000313" key="3">
    <source>
        <dbReference type="Proteomes" id="UP001597188"/>
    </source>
</evidence>
<evidence type="ECO:0000313" key="2">
    <source>
        <dbReference type="EMBL" id="MFD1421308.1"/>
    </source>
</evidence>
<keyword evidence="1" id="KW-0812">Transmembrane</keyword>
<dbReference type="Proteomes" id="UP001597188">
    <property type="component" value="Unassembled WGS sequence"/>
</dbReference>
<name>A0ABW4C389_9LACO</name>
<keyword evidence="1" id="KW-1133">Transmembrane helix</keyword>
<keyword evidence="1" id="KW-0472">Membrane</keyword>
<feature type="transmembrane region" description="Helical" evidence="1">
    <location>
        <begin position="63"/>
        <end position="81"/>
    </location>
</feature>
<dbReference type="EMBL" id="JBHTOJ010000037">
    <property type="protein sequence ID" value="MFD1421308.1"/>
    <property type="molecule type" value="Genomic_DNA"/>
</dbReference>
<protein>
    <recommendedName>
        <fullName evidence="4">Integral membrane protein</fullName>
    </recommendedName>
</protein>
<evidence type="ECO:0008006" key="4">
    <source>
        <dbReference type="Google" id="ProtNLM"/>
    </source>
</evidence>
<organism evidence="2 3">
    <name type="scientific">Lactiplantibacillus songbeiensis</name>
    <dbReference type="NCBI Taxonomy" id="2559920"/>
    <lineage>
        <taxon>Bacteria</taxon>
        <taxon>Bacillati</taxon>
        <taxon>Bacillota</taxon>
        <taxon>Bacilli</taxon>
        <taxon>Lactobacillales</taxon>
        <taxon>Lactobacillaceae</taxon>
        <taxon>Lactiplantibacillus</taxon>
    </lineage>
</organism>
<evidence type="ECO:0000256" key="1">
    <source>
        <dbReference type="SAM" id="Phobius"/>
    </source>
</evidence>
<reference evidence="3" key="1">
    <citation type="journal article" date="2019" name="Int. J. Syst. Evol. Microbiol.">
        <title>The Global Catalogue of Microorganisms (GCM) 10K type strain sequencing project: providing services to taxonomists for standard genome sequencing and annotation.</title>
        <authorList>
            <consortium name="The Broad Institute Genomics Platform"/>
            <consortium name="The Broad Institute Genome Sequencing Center for Infectious Disease"/>
            <person name="Wu L."/>
            <person name="Ma J."/>
        </authorList>
    </citation>
    <scope>NUCLEOTIDE SEQUENCE [LARGE SCALE GENOMIC DNA]</scope>
    <source>
        <strain evidence="3">CCM 8931</strain>
    </source>
</reference>
<dbReference type="RefSeq" id="WP_137636223.1">
    <property type="nucleotide sequence ID" value="NZ_BJDL01000036.1"/>
</dbReference>
<keyword evidence="3" id="KW-1185">Reference proteome</keyword>
<feature type="transmembrane region" description="Helical" evidence="1">
    <location>
        <begin position="87"/>
        <end position="105"/>
    </location>
</feature>
<gene>
    <name evidence="2" type="ORF">ACFQ5L_10195</name>
</gene>
<comment type="caution">
    <text evidence="2">The sequence shown here is derived from an EMBL/GenBank/DDBJ whole genome shotgun (WGS) entry which is preliminary data.</text>
</comment>
<feature type="transmembrane region" description="Helical" evidence="1">
    <location>
        <begin position="35"/>
        <end position="51"/>
    </location>
</feature>